<name>A0A0M3IC18_ASCLU</name>
<sequence length="162" mass="18057">MYHISCTFHSTQYVVRISEYLLGVIDVVLIHRRMLEARKTRCNLKFKLSITGQVAPSNSSLTVRLTHGANLGSPHMTTVTSFKSVAMSDAGMDNAIVDMYKKIVAIKKVSKAILFEAPVRRSVVTSNSDEGNDVSFRNRIQADSNSFLFIFDSPDAHTYPVL</sequence>
<evidence type="ECO:0000313" key="2">
    <source>
        <dbReference type="WBParaSite" id="ALUE_0001536701-mRNA-1"/>
    </source>
</evidence>
<proteinExistence type="predicted"/>
<protein>
    <submittedName>
        <fullName evidence="2">ADF-H domain-containing protein</fullName>
    </submittedName>
</protein>
<dbReference type="Proteomes" id="UP000036681">
    <property type="component" value="Unplaced"/>
</dbReference>
<reference evidence="2" key="1">
    <citation type="submission" date="2017-02" db="UniProtKB">
        <authorList>
            <consortium name="WormBaseParasite"/>
        </authorList>
    </citation>
    <scope>IDENTIFICATION</scope>
</reference>
<accession>A0A0M3IC18</accession>
<evidence type="ECO:0000313" key="1">
    <source>
        <dbReference type="Proteomes" id="UP000036681"/>
    </source>
</evidence>
<dbReference type="AlphaFoldDB" id="A0A0M3IC18"/>
<keyword evidence="1" id="KW-1185">Reference proteome</keyword>
<organism evidence="1 2">
    <name type="scientific">Ascaris lumbricoides</name>
    <name type="common">Giant roundworm</name>
    <dbReference type="NCBI Taxonomy" id="6252"/>
    <lineage>
        <taxon>Eukaryota</taxon>
        <taxon>Metazoa</taxon>
        <taxon>Ecdysozoa</taxon>
        <taxon>Nematoda</taxon>
        <taxon>Chromadorea</taxon>
        <taxon>Rhabditida</taxon>
        <taxon>Spirurina</taxon>
        <taxon>Ascaridomorpha</taxon>
        <taxon>Ascaridoidea</taxon>
        <taxon>Ascarididae</taxon>
        <taxon>Ascaris</taxon>
    </lineage>
</organism>
<dbReference type="WBParaSite" id="ALUE_0001536701-mRNA-1">
    <property type="protein sequence ID" value="ALUE_0001536701-mRNA-1"/>
    <property type="gene ID" value="ALUE_0001536701"/>
</dbReference>